<dbReference type="Proteomes" id="UP000231586">
    <property type="component" value="Unassembled WGS sequence"/>
</dbReference>
<sequence>MSATVRADLAALLARYDDDTWSAVANRGLLRRARKDLGTVAVAVQHETDVAVELTVGAHTVTMTADGPATARCTCPSAVVCQHVVAAGLWLAEHPSGTGASPVGADDGPRDGMVDVLHDELMALDETALRAAAGLAACRSAHQILDDLDDAPTVTRGRALEVRFPHPALVARYPGGGVAGVVLDAPVRAPERYRVAAVLAWQRAHGLVLPPPAAPSARTRPSAAEESLAAARDRVRASVVAVLRDTVRIGVSHLSPAVVDRLTTAAVGAQGVEYHRLARALRGVADQADLVLARSARADDLALLDEVAAAHALVVALDTAAADGRAPAALVGRARTAYEGTRPLDLVGLGGVPWRSGTGYHGVTAVFWSPTLGRMLTRTDARPVDLAGFDPRARWVQPAPWSGLSSPADTAGRAITLTGARLSADGRLSGAGPVSARATPLDGSALVDRLPVRTTWETLGGDPVRGLTGAGDAAEAWVVLRPASSSDARWDPAEQVVRWQLADGEGAVLDVELPWSRLHAHAVDRIERLGDSLPADALVVVRVRRTRGRLVGEPLSVIDPARPADPVDVLHFDDVPRRTRARTGLVAKLLAAGTPDARSAAGTATDGAGPSADGVAGVPAPVAVLRSLVERRAQRGTTALPGDVLRVEVAAAHVRLRDVGFGVFTPPASDVDPAELLLRDLFVIQQVEQAYA</sequence>
<evidence type="ECO:0000256" key="1">
    <source>
        <dbReference type="PROSITE-ProRule" id="PRU00325"/>
    </source>
</evidence>
<evidence type="ECO:0000259" key="2">
    <source>
        <dbReference type="PROSITE" id="PS50966"/>
    </source>
</evidence>
<organism evidence="3 4">
    <name type="scientific">Luteimicrobium subarcticum</name>
    <dbReference type="NCBI Taxonomy" id="620910"/>
    <lineage>
        <taxon>Bacteria</taxon>
        <taxon>Bacillati</taxon>
        <taxon>Actinomycetota</taxon>
        <taxon>Actinomycetes</taxon>
        <taxon>Micrococcales</taxon>
        <taxon>Luteimicrobium</taxon>
    </lineage>
</organism>
<dbReference type="PROSITE" id="PS50966">
    <property type="entry name" value="ZF_SWIM"/>
    <property type="match status" value="1"/>
</dbReference>
<keyword evidence="1" id="KW-0479">Metal-binding</keyword>
<keyword evidence="1" id="KW-0863">Zinc-finger</keyword>
<feature type="domain" description="SWIM-type" evidence="2">
    <location>
        <begin position="59"/>
        <end position="92"/>
    </location>
</feature>
<proteinExistence type="predicted"/>
<accession>A0A2M8WRG4</accession>
<protein>
    <recommendedName>
        <fullName evidence="2">SWIM-type domain-containing protein</fullName>
    </recommendedName>
</protein>
<dbReference type="RefSeq" id="WP_157803790.1">
    <property type="nucleotide sequence ID" value="NZ_PGTZ01000008.1"/>
</dbReference>
<dbReference type="EMBL" id="PGTZ01000008">
    <property type="protein sequence ID" value="PJI93508.1"/>
    <property type="molecule type" value="Genomic_DNA"/>
</dbReference>
<name>A0A2M8WRG4_9MICO</name>
<comment type="caution">
    <text evidence="3">The sequence shown here is derived from an EMBL/GenBank/DDBJ whole genome shotgun (WGS) entry which is preliminary data.</text>
</comment>
<gene>
    <name evidence="3" type="ORF">CLV34_2082</name>
</gene>
<dbReference type="OrthoDB" id="3249972at2"/>
<evidence type="ECO:0000313" key="3">
    <source>
        <dbReference type="EMBL" id="PJI93508.1"/>
    </source>
</evidence>
<keyword evidence="1" id="KW-0862">Zinc</keyword>
<keyword evidence="4" id="KW-1185">Reference proteome</keyword>
<reference evidence="3 4" key="1">
    <citation type="submission" date="2017-11" db="EMBL/GenBank/DDBJ databases">
        <title>Genomic Encyclopedia of Archaeal and Bacterial Type Strains, Phase II (KMG-II): From Individual Species to Whole Genera.</title>
        <authorList>
            <person name="Goeker M."/>
        </authorList>
    </citation>
    <scope>NUCLEOTIDE SEQUENCE [LARGE SCALE GENOMIC DNA]</scope>
    <source>
        <strain evidence="3 4">DSM 22413</strain>
    </source>
</reference>
<dbReference type="GO" id="GO:0008270">
    <property type="term" value="F:zinc ion binding"/>
    <property type="evidence" value="ECO:0007669"/>
    <property type="project" value="UniProtKB-KW"/>
</dbReference>
<dbReference type="AlphaFoldDB" id="A0A2M8WRG4"/>
<evidence type="ECO:0000313" key="4">
    <source>
        <dbReference type="Proteomes" id="UP000231586"/>
    </source>
</evidence>
<dbReference type="InterPro" id="IPR007527">
    <property type="entry name" value="Znf_SWIM"/>
</dbReference>